<evidence type="ECO:0000313" key="1">
    <source>
        <dbReference type="EMBL" id="RXJ54123.1"/>
    </source>
</evidence>
<proteinExistence type="predicted"/>
<dbReference type="AlphaFoldDB" id="A0A4Q0XMF4"/>
<evidence type="ECO:0000313" key="2">
    <source>
        <dbReference type="Proteomes" id="UP000290657"/>
    </source>
</evidence>
<organism evidence="1 2">
    <name type="scientific">Candidatus Marinarcus aquaticus</name>
    <dbReference type="NCBI Taxonomy" id="2044504"/>
    <lineage>
        <taxon>Bacteria</taxon>
        <taxon>Pseudomonadati</taxon>
        <taxon>Campylobacterota</taxon>
        <taxon>Epsilonproteobacteria</taxon>
        <taxon>Campylobacterales</taxon>
        <taxon>Arcobacteraceae</taxon>
        <taxon>Candidatus Marinarcus</taxon>
    </lineage>
</organism>
<accession>A0A4Q0XMF4</accession>
<dbReference type="EMBL" id="PDKN01000011">
    <property type="protein sequence ID" value="RXJ54123.1"/>
    <property type="molecule type" value="Genomic_DNA"/>
</dbReference>
<dbReference type="Proteomes" id="UP000290657">
    <property type="component" value="Unassembled WGS sequence"/>
</dbReference>
<name>A0A4Q0XMF4_9BACT</name>
<reference evidence="1 2" key="1">
    <citation type="submission" date="2017-10" db="EMBL/GenBank/DDBJ databases">
        <title>Genomics of the genus Arcobacter.</title>
        <authorList>
            <person name="Perez-Cataluna A."/>
            <person name="Figueras M.J."/>
        </authorList>
    </citation>
    <scope>NUCLEOTIDE SEQUENCE [LARGE SCALE GENOMIC DNA]</scope>
    <source>
        <strain evidence="1 2">CECT 8987</strain>
    </source>
</reference>
<gene>
    <name evidence="1" type="ORF">CRV04_12125</name>
</gene>
<dbReference type="RefSeq" id="WP_128997127.1">
    <property type="nucleotide sequence ID" value="NZ_PDKN01000011.1"/>
</dbReference>
<protein>
    <submittedName>
        <fullName evidence="1">Uncharacterized protein</fullName>
    </submittedName>
</protein>
<comment type="caution">
    <text evidence="1">The sequence shown here is derived from an EMBL/GenBank/DDBJ whole genome shotgun (WGS) entry which is preliminary data.</text>
</comment>
<keyword evidence="2" id="KW-1185">Reference proteome</keyword>
<sequence length="65" mass="7350">MIYTIALKKSIALNGVVGSFKVEIEDKENCCKHLGDSYNNSYELFNVTGQHFVELSILGHTFKRV</sequence>